<dbReference type="EMBL" id="BLAL01000079">
    <property type="protein sequence ID" value="GES84247.1"/>
    <property type="molecule type" value="Genomic_DNA"/>
</dbReference>
<comment type="caution">
    <text evidence="1">The sequence shown here is derived from an EMBL/GenBank/DDBJ whole genome shotgun (WGS) entry which is preliminary data.</text>
</comment>
<evidence type="ECO:0000313" key="2">
    <source>
        <dbReference type="Proteomes" id="UP000615446"/>
    </source>
</evidence>
<evidence type="ECO:0000313" key="1">
    <source>
        <dbReference type="EMBL" id="GES84247.1"/>
    </source>
</evidence>
<accession>A0A8H3QM63</accession>
<organism evidence="1 2">
    <name type="scientific">Rhizophagus clarus</name>
    <dbReference type="NCBI Taxonomy" id="94130"/>
    <lineage>
        <taxon>Eukaryota</taxon>
        <taxon>Fungi</taxon>
        <taxon>Fungi incertae sedis</taxon>
        <taxon>Mucoromycota</taxon>
        <taxon>Glomeromycotina</taxon>
        <taxon>Glomeromycetes</taxon>
        <taxon>Glomerales</taxon>
        <taxon>Glomeraceae</taxon>
        <taxon>Rhizophagus</taxon>
    </lineage>
</organism>
<dbReference type="Proteomes" id="UP000615446">
    <property type="component" value="Unassembled WGS sequence"/>
</dbReference>
<dbReference type="AlphaFoldDB" id="A0A8H3QM63"/>
<reference evidence="1" key="1">
    <citation type="submission" date="2019-10" db="EMBL/GenBank/DDBJ databases">
        <title>Conservation and host-specific expression of non-tandemly repeated heterogenous ribosome RNA gene in arbuscular mycorrhizal fungi.</title>
        <authorList>
            <person name="Maeda T."/>
            <person name="Kobayashi Y."/>
            <person name="Nakagawa T."/>
            <person name="Ezawa T."/>
            <person name="Yamaguchi K."/>
            <person name="Bino T."/>
            <person name="Nishimoto Y."/>
            <person name="Shigenobu S."/>
            <person name="Kawaguchi M."/>
        </authorList>
    </citation>
    <scope>NUCLEOTIDE SEQUENCE</scope>
    <source>
        <strain evidence="1">HR1</strain>
    </source>
</reference>
<gene>
    <name evidence="1" type="ORF">RCL2_001137300</name>
</gene>
<proteinExistence type="predicted"/>
<sequence length="192" mass="22534">MIKQLTHRTESPNYAQRRSCDMNLNMFKKKRKADEAFDYEYEYVYGIVTTEIIVGLLKDRKDKEKTTLIAKLDDNIRGIKQEQNAVNLSAQSYTSILKSPIHLITSQSFISPSMRGFQSNRIILIILLKRIMLTLYLRISIQYLRSNNIPSVVDQYDTTESKSLEDDRETNSFLDEVHKKKLLQEKMLKNYI</sequence>
<protein>
    <submittedName>
        <fullName evidence="1">Uncharacterized protein</fullName>
    </submittedName>
</protein>
<name>A0A8H3QM63_9GLOM</name>
<dbReference type="OrthoDB" id="2439285at2759"/>